<keyword evidence="4" id="KW-1185">Reference proteome</keyword>
<dbReference type="EMBL" id="JAVIJP010000013">
    <property type="protein sequence ID" value="KAL3644914.1"/>
    <property type="molecule type" value="Genomic_DNA"/>
</dbReference>
<organism evidence="2 4">
    <name type="scientific">Castilleja foliolosa</name>
    <dbReference type="NCBI Taxonomy" id="1961234"/>
    <lineage>
        <taxon>Eukaryota</taxon>
        <taxon>Viridiplantae</taxon>
        <taxon>Streptophyta</taxon>
        <taxon>Embryophyta</taxon>
        <taxon>Tracheophyta</taxon>
        <taxon>Spermatophyta</taxon>
        <taxon>Magnoliopsida</taxon>
        <taxon>eudicotyledons</taxon>
        <taxon>Gunneridae</taxon>
        <taxon>Pentapetalae</taxon>
        <taxon>asterids</taxon>
        <taxon>lamiids</taxon>
        <taxon>Lamiales</taxon>
        <taxon>Orobanchaceae</taxon>
        <taxon>Pedicularideae</taxon>
        <taxon>Castillejinae</taxon>
        <taxon>Castilleja</taxon>
    </lineage>
</organism>
<evidence type="ECO:0000313" key="3">
    <source>
        <dbReference type="EMBL" id="KAL3644914.1"/>
    </source>
</evidence>
<reference evidence="2" key="2">
    <citation type="submission" date="2024-11" db="EMBL/GenBank/DDBJ databases">
        <authorList>
            <person name="Burger M."/>
            <person name="Chory J."/>
        </authorList>
    </citation>
    <scope>NUCLEOTIDE SEQUENCE</scope>
    <source>
        <strain evidence="2">Tecolote</strain>
        <tissue evidence="2">Flower</tissue>
    </source>
</reference>
<evidence type="ECO:0000256" key="1">
    <source>
        <dbReference type="SAM" id="MobiDB-lite"/>
    </source>
</evidence>
<proteinExistence type="predicted"/>
<evidence type="ECO:0000313" key="4">
    <source>
        <dbReference type="Proteomes" id="UP001632038"/>
    </source>
</evidence>
<dbReference type="AlphaFoldDB" id="A0ABD3CMZ0"/>
<feature type="region of interest" description="Disordered" evidence="1">
    <location>
        <begin position="1"/>
        <end position="39"/>
    </location>
</feature>
<protein>
    <submittedName>
        <fullName evidence="2">Uncharacterized protein</fullName>
    </submittedName>
</protein>
<gene>
    <name evidence="3" type="ORF">CASFOL_010094</name>
    <name evidence="2" type="ORF">CASFOL_023528</name>
</gene>
<comment type="caution">
    <text evidence="2">The sequence shown here is derived from an EMBL/GenBank/DDBJ whole genome shotgun (WGS) entry which is preliminary data.</text>
</comment>
<dbReference type="Proteomes" id="UP001632038">
    <property type="component" value="Unassembled WGS sequence"/>
</dbReference>
<name>A0ABD3CMZ0_9LAMI</name>
<dbReference type="EMBL" id="JAVIJP010000032">
    <property type="protein sequence ID" value="KAL3630544.1"/>
    <property type="molecule type" value="Genomic_DNA"/>
</dbReference>
<accession>A0ABD3CMZ0</accession>
<feature type="compositionally biased region" description="Polar residues" evidence="1">
    <location>
        <begin position="1"/>
        <end position="30"/>
    </location>
</feature>
<sequence length="39" mass="4324">MDLTSTKYFESSTLFSSHNSEPPRNDNTGDSDAVEMLAQ</sequence>
<reference evidence="2" key="1">
    <citation type="journal article" date="2024" name="IScience">
        <title>Strigolactones Initiate the Formation of Haustorium-like Structures in Castilleja.</title>
        <authorList>
            <person name="Buerger M."/>
            <person name="Peterson D."/>
            <person name="Chory J."/>
        </authorList>
    </citation>
    <scope>NUCLEOTIDE SEQUENCE</scope>
    <source>
        <strain evidence="2">Tecolote</strain>
        <tissue evidence="2">Flower</tissue>
    </source>
</reference>
<evidence type="ECO:0000313" key="2">
    <source>
        <dbReference type="EMBL" id="KAL3630544.1"/>
    </source>
</evidence>